<dbReference type="FunFam" id="2.60.40.10:FF:000250">
    <property type="entry name" value="1,4-alpha-glucan-branching enzyme, chloroplastic/amyloplastic"/>
    <property type="match status" value="1"/>
</dbReference>
<feature type="active site" description="Proton donor" evidence="11">
    <location>
        <position position="395"/>
    </location>
</feature>
<comment type="function">
    <text evidence="10">Glycogen-branching enzyme participates in the glycogen biosynthetic process along with glycogenin and glycogen synthase. Generates alpha-1,6-glucosidic branches from alpha-1,4-linked glucose chains, to increase solubility of the glycogen polymer.</text>
</comment>
<dbReference type="CDD" id="cd11321">
    <property type="entry name" value="AmyAc_bac_euk_BE"/>
    <property type="match status" value="1"/>
</dbReference>
<dbReference type="Proteomes" id="UP000284842">
    <property type="component" value="Unassembled WGS sequence"/>
</dbReference>
<dbReference type="Gene3D" id="3.20.20.80">
    <property type="entry name" value="Glycosidases"/>
    <property type="match status" value="1"/>
</dbReference>
<dbReference type="Gene3D" id="2.60.40.10">
    <property type="entry name" value="Immunoglobulins"/>
    <property type="match status" value="1"/>
</dbReference>
<dbReference type="GO" id="GO:0005737">
    <property type="term" value="C:cytoplasm"/>
    <property type="evidence" value="ECO:0007669"/>
    <property type="project" value="TreeGrafter"/>
</dbReference>
<evidence type="ECO:0000256" key="3">
    <source>
        <dbReference type="ARBA" id="ARBA00009000"/>
    </source>
</evidence>
<dbReference type="SUPFAM" id="SSF51011">
    <property type="entry name" value="Glycosyl hydrolase domain"/>
    <property type="match status" value="1"/>
</dbReference>
<dbReference type="STRING" id="181874.A0A409VEX9"/>
<keyword evidence="6" id="KW-0328">Glycosyltransferase</keyword>
<dbReference type="InterPro" id="IPR013783">
    <property type="entry name" value="Ig-like_fold"/>
</dbReference>
<accession>A0A409VEX9</accession>
<dbReference type="SUPFAM" id="SSF51445">
    <property type="entry name" value="(Trans)glycosidases"/>
    <property type="match status" value="1"/>
</dbReference>
<organism evidence="13 14">
    <name type="scientific">Panaeolus cyanescens</name>
    <dbReference type="NCBI Taxonomy" id="181874"/>
    <lineage>
        <taxon>Eukaryota</taxon>
        <taxon>Fungi</taxon>
        <taxon>Dikarya</taxon>
        <taxon>Basidiomycota</taxon>
        <taxon>Agaricomycotina</taxon>
        <taxon>Agaricomycetes</taxon>
        <taxon>Agaricomycetidae</taxon>
        <taxon>Agaricales</taxon>
        <taxon>Agaricineae</taxon>
        <taxon>Galeropsidaceae</taxon>
        <taxon>Panaeolus</taxon>
    </lineage>
</organism>
<evidence type="ECO:0000256" key="5">
    <source>
        <dbReference type="ARBA" id="ARBA00020932"/>
    </source>
</evidence>
<evidence type="ECO:0000256" key="6">
    <source>
        <dbReference type="ARBA" id="ARBA00022676"/>
    </source>
</evidence>
<dbReference type="Pfam" id="PF02806">
    <property type="entry name" value="Alpha-amylase_C"/>
    <property type="match status" value="1"/>
</dbReference>
<dbReference type="InterPro" id="IPR037439">
    <property type="entry name" value="Branching_enzy"/>
</dbReference>
<dbReference type="EMBL" id="NHTK01006084">
    <property type="protein sequence ID" value="PPQ64617.1"/>
    <property type="molecule type" value="Genomic_DNA"/>
</dbReference>
<dbReference type="EC" id="2.4.1.18" evidence="4"/>
<evidence type="ECO:0000256" key="11">
    <source>
        <dbReference type="PIRSR" id="PIRSR000463-1"/>
    </source>
</evidence>
<dbReference type="GO" id="GO:0003844">
    <property type="term" value="F:1,4-alpha-glucan branching enzyme activity"/>
    <property type="evidence" value="ECO:0007669"/>
    <property type="project" value="UniProtKB-EC"/>
</dbReference>
<evidence type="ECO:0000256" key="4">
    <source>
        <dbReference type="ARBA" id="ARBA00012541"/>
    </source>
</evidence>
<dbReference type="SMART" id="SM00642">
    <property type="entry name" value="Aamy"/>
    <property type="match status" value="1"/>
</dbReference>
<sequence length="702" mass="80789">MPTQPLHPQAIVDIDPYLKPHIAAIIQRHNSFRRWKDTIEKHEGGYESFTKGYLRYGLNVGPKNEVIYREWAPNAIEAYLIGEFNSWNRSSHPMTKNDFGVWEIVVPPLPSGRCAIPHDTKIKISMILPDKTRIERIPAWIKRVTQDLDVSPVYDARFWNPPASEKYTFKYPHPPKPADLRIYEAHVGISTSEQRVGTYKEFTKNVLPRIKDLNYNAIQLMAVMEHAYYASFGYQVTSFFAATSRCGTPEDLKELVDTAHSLGLTVLLDIVHSHACKNVLDGINEFDGTDHLYFHEGGRGRHDLWDSRLFNYCHHEVLRFLLSNLRFWVEEYHFDGFRFDGVTSMMYKHHGMGTGFSGGYHEYFGDSADEEAIVYLMLANDSMHALYPFMTTIAEDVSGMPLLCKPVRVGGIGFDFRLSMAIPDMWIKLLKHKKDDEWDIGNIVHTLTNRRHGEKSIAYAESHDQALVGDKTLAFWLMDKEMYTNMSDLTPMTPIIARGIALHKMIRLVTHALGGEGYLNFEGNEFGHPEWLDFPREGNGNSFQYARRQWNVLDDDLLRYKYLNNFDREMNRLAGQYGWLDSPQVRIADTTDNNSGSQEVFSQAYVSLKNELDKVLVFERAGLLFVFNFHPTNSYTDYRVGVEEAGEYSIVLSSDEKRFGGFDNISLSSRFHTTPMEWNGRKNWIQVYIPSRTCIVLGKVGK</sequence>
<comment type="caution">
    <text evidence="13">The sequence shown here is derived from an EMBL/GenBank/DDBJ whole genome shotgun (WGS) entry which is preliminary data.</text>
</comment>
<keyword evidence="8" id="KW-0320">Glycogen biosynthesis</keyword>
<evidence type="ECO:0000256" key="1">
    <source>
        <dbReference type="ARBA" id="ARBA00000826"/>
    </source>
</evidence>
<dbReference type="FunFam" id="3.20.20.80:FF:000001">
    <property type="entry name" value="1,4-alpha-glucan branching enzyme"/>
    <property type="match status" value="1"/>
</dbReference>
<dbReference type="InterPro" id="IPR014756">
    <property type="entry name" value="Ig_E-set"/>
</dbReference>
<evidence type="ECO:0000259" key="12">
    <source>
        <dbReference type="SMART" id="SM00642"/>
    </source>
</evidence>
<feature type="active site" description="Nucleophile" evidence="11">
    <location>
        <position position="340"/>
    </location>
</feature>
<comment type="similarity">
    <text evidence="3">Belongs to the glycosyl hydrolase 13 family. GlgB subfamily.</text>
</comment>
<dbReference type="UniPathway" id="UPA00164"/>
<evidence type="ECO:0000313" key="13">
    <source>
        <dbReference type="EMBL" id="PPQ64617.1"/>
    </source>
</evidence>
<evidence type="ECO:0000256" key="8">
    <source>
        <dbReference type="ARBA" id="ARBA00023056"/>
    </source>
</evidence>
<evidence type="ECO:0000256" key="10">
    <source>
        <dbReference type="ARBA" id="ARBA00049618"/>
    </source>
</evidence>
<comment type="catalytic activity">
    <reaction evidence="1">
        <text>Transfers a segment of a (1-&gt;4)-alpha-D-glucan chain to a primary hydroxy group in a similar glucan chain.</text>
        <dbReference type="EC" id="2.4.1.18"/>
    </reaction>
</comment>
<dbReference type="PIRSF" id="PIRSF000463">
    <property type="entry name" value="GlgB"/>
    <property type="match status" value="1"/>
</dbReference>
<dbReference type="InterPro" id="IPR006048">
    <property type="entry name" value="A-amylase/branching_C"/>
</dbReference>
<evidence type="ECO:0000256" key="7">
    <source>
        <dbReference type="ARBA" id="ARBA00022679"/>
    </source>
</evidence>
<dbReference type="FunFam" id="2.60.40.1180:FF:000003">
    <property type="entry name" value="1,4-alpha-glucan-branching enzyme, chloroplastic/amyloplastic"/>
    <property type="match status" value="1"/>
</dbReference>
<name>A0A409VEX9_9AGAR</name>
<comment type="pathway">
    <text evidence="2">Glycan biosynthesis; glycogen biosynthesis.</text>
</comment>
<dbReference type="OrthoDB" id="196493at2759"/>
<dbReference type="Gene3D" id="2.60.40.1180">
    <property type="entry name" value="Golgi alpha-mannosidase II"/>
    <property type="match status" value="1"/>
</dbReference>
<proteinExistence type="inferred from homology"/>
<dbReference type="AlphaFoldDB" id="A0A409VEX9"/>
<dbReference type="InParanoid" id="A0A409VEX9"/>
<feature type="domain" description="Glycosyl hydrolase family 13 catalytic" evidence="12">
    <location>
        <begin position="196"/>
        <end position="567"/>
    </location>
</feature>
<dbReference type="InterPro" id="IPR017853">
    <property type="entry name" value="GH"/>
</dbReference>
<keyword evidence="14" id="KW-1185">Reference proteome</keyword>
<dbReference type="GO" id="GO:0043169">
    <property type="term" value="F:cation binding"/>
    <property type="evidence" value="ECO:0007669"/>
    <property type="project" value="InterPro"/>
</dbReference>
<dbReference type="GO" id="GO:0004553">
    <property type="term" value="F:hydrolase activity, hydrolyzing O-glycosyl compounds"/>
    <property type="evidence" value="ECO:0007669"/>
    <property type="project" value="InterPro"/>
</dbReference>
<gene>
    <name evidence="13" type="ORF">CVT24_008354</name>
</gene>
<protein>
    <recommendedName>
        <fullName evidence="5">1,4-alpha-glucan-branching enzyme</fullName>
        <ecNumber evidence="4">2.4.1.18</ecNumber>
    </recommendedName>
    <alternativeName>
        <fullName evidence="9">Glycogen-branching enzyme</fullName>
    </alternativeName>
</protein>
<evidence type="ECO:0000256" key="9">
    <source>
        <dbReference type="ARBA" id="ARBA00031979"/>
    </source>
</evidence>
<dbReference type="InterPro" id="IPR004193">
    <property type="entry name" value="Glyco_hydro_13_N"/>
</dbReference>
<dbReference type="Pfam" id="PF02922">
    <property type="entry name" value="CBM_48"/>
    <property type="match status" value="1"/>
</dbReference>
<dbReference type="GO" id="GO:0005978">
    <property type="term" value="P:glycogen biosynthetic process"/>
    <property type="evidence" value="ECO:0007669"/>
    <property type="project" value="UniProtKB-UniPathway"/>
</dbReference>
<evidence type="ECO:0000256" key="2">
    <source>
        <dbReference type="ARBA" id="ARBA00004964"/>
    </source>
</evidence>
<dbReference type="SUPFAM" id="SSF81296">
    <property type="entry name" value="E set domains"/>
    <property type="match status" value="1"/>
</dbReference>
<evidence type="ECO:0000313" key="14">
    <source>
        <dbReference type="Proteomes" id="UP000284842"/>
    </source>
</evidence>
<dbReference type="InterPro" id="IPR013780">
    <property type="entry name" value="Glyco_hydro_b"/>
</dbReference>
<keyword evidence="7" id="KW-0808">Transferase</keyword>
<dbReference type="InterPro" id="IPR006047">
    <property type="entry name" value="GH13_cat_dom"/>
</dbReference>
<dbReference type="PANTHER" id="PTHR43651:SF3">
    <property type="entry name" value="1,4-ALPHA-GLUCAN-BRANCHING ENZYME"/>
    <property type="match status" value="1"/>
</dbReference>
<dbReference type="CDD" id="cd02854">
    <property type="entry name" value="E_set_GBE_euk_N"/>
    <property type="match status" value="1"/>
</dbReference>
<dbReference type="Pfam" id="PF00128">
    <property type="entry name" value="Alpha-amylase"/>
    <property type="match status" value="1"/>
</dbReference>
<dbReference type="PANTHER" id="PTHR43651">
    <property type="entry name" value="1,4-ALPHA-GLUCAN-BRANCHING ENZYME"/>
    <property type="match status" value="1"/>
</dbReference>
<reference evidence="13 14" key="1">
    <citation type="journal article" date="2018" name="Evol. Lett.">
        <title>Horizontal gene cluster transfer increased hallucinogenic mushroom diversity.</title>
        <authorList>
            <person name="Reynolds H.T."/>
            <person name="Vijayakumar V."/>
            <person name="Gluck-Thaler E."/>
            <person name="Korotkin H.B."/>
            <person name="Matheny P.B."/>
            <person name="Slot J.C."/>
        </authorList>
    </citation>
    <scope>NUCLEOTIDE SEQUENCE [LARGE SCALE GENOMIC DNA]</scope>
    <source>
        <strain evidence="13 14">2629</strain>
    </source>
</reference>